<comment type="caution">
    <text evidence="2">The sequence shown here is derived from an EMBL/GenBank/DDBJ whole genome shotgun (WGS) entry which is preliminary data.</text>
</comment>
<gene>
    <name evidence="2" type="ORF">M9Y10_019753</name>
</gene>
<dbReference type="EMBL" id="JAPFFF010000028">
    <property type="protein sequence ID" value="KAK8847170.1"/>
    <property type="molecule type" value="Genomic_DNA"/>
</dbReference>
<keyword evidence="3" id="KW-1185">Reference proteome</keyword>
<feature type="region of interest" description="Disordered" evidence="1">
    <location>
        <begin position="1"/>
        <end position="46"/>
    </location>
</feature>
<dbReference type="InterPro" id="IPR035992">
    <property type="entry name" value="Ricin_B-like_lectins"/>
</dbReference>
<feature type="compositionally biased region" description="Low complexity" evidence="1">
    <location>
        <begin position="22"/>
        <end position="41"/>
    </location>
</feature>
<proteinExistence type="predicted"/>
<dbReference type="CDD" id="cd00161">
    <property type="entry name" value="beta-trefoil_Ricin-like"/>
    <property type="match status" value="1"/>
</dbReference>
<reference evidence="2 3" key="1">
    <citation type="submission" date="2024-04" db="EMBL/GenBank/DDBJ databases">
        <title>Tritrichomonas musculus Genome.</title>
        <authorList>
            <person name="Alves-Ferreira E."/>
            <person name="Grigg M."/>
            <person name="Lorenzi H."/>
            <person name="Galac M."/>
        </authorList>
    </citation>
    <scope>NUCLEOTIDE SEQUENCE [LARGE SCALE GENOMIC DNA]</scope>
    <source>
        <strain evidence="2 3">EAF2021</strain>
    </source>
</reference>
<dbReference type="Proteomes" id="UP001470230">
    <property type="component" value="Unassembled WGS sequence"/>
</dbReference>
<evidence type="ECO:0000313" key="3">
    <source>
        <dbReference type="Proteomes" id="UP001470230"/>
    </source>
</evidence>
<evidence type="ECO:0000256" key="1">
    <source>
        <dbReference type="SAM" id="MobiDB-lite"/>
    </source>
</evidence>
<sequence>MSTMPIESDSSKSYKKETMKTSSNDSSNSNESEQNEQFNGENSDHDGRIFGLLHNLPQKEYLKGIKGENFIEDDTQCDIYHEYAVTLDKEEYLNPAGCSLTLSEPNIESNINQQFSFGRDNWNTVIDSMAKKGMVFDVAEADSLNPPPGTPFYLFPFHGRHNQHFVYKNGKIYSKQNGMVVTYMGGDIPFQMMHVSPKLKKRQSFKMQLL</sequence>
<organism evidence="2 3">
    <name type="scientific">Tritrichomonas musculus</name>
    <dbReference type="NCBI Taxonomy" id="1915356"/>
    <lineage>
        <taxon>Eukaryota</taxon>
        <taxon>Metamonada</taxon>
        <taxon>Parabasalia</taxon>
        <taxon>Tritrichomonadida</taxon>
        <taxon>Tritrichomonadidae</taxon>
        <taxon>Tritrichomonas</taxon>
    </lineage>
</organism>
<protein>
    <submittedName>
        <fullName evidence="2">Uncharacterized protein</fullName>
    </submittedName>
</protein>
<dbReference type="Gene3D" id="2.80.10.50">
    <property type="match status" value="1"/>
</dbReference>
<dbReference type="SUPFAM" id="SSF50370">
    <property type="entry name" value="Ricin B-like lectins"/>
    <property type="match status" value="1"/>
</dbReference>
<name>A0ABR2HH64_9EUKA</name>
<accession>A0ABR2HH64</accession>
<feature type="compositionally biased region" description="Basic and acidic residues" evidence="1">
    <location>
        <begin position="9"/>
        <end position="19"/>
    </location>
</feature>
<evidence type="ECO:0000313" key="2">
    <source>
        <dbReference type="EMBL" id="KAK8847170.1"/>
    </source>
</evidence>